<feature type="transmembrane region" description="Helical" evidence="8">
    <location>
        <begin position="340"/>
        <end position="363"/>
    </location>
</feature>
<keyword evidence="3" id="KW-0813">Transport</keyword>
<dbReference type="SUPFAM" id="SSF103473">
    <property type="entry name" value="MFS general substrate transporter"/>
    <property type="match status" value="1"/>
</dbReference>
<dbReference type="HOGENOM" id="CLU_001265_30_3_1"/>
<evidence type="ECO:0000256" key="7">
    <source>
        <dbReference type="SAM" id="MobiDB-lite"/>
    </source>
</evidence>
<feature type="transmembrane region" description="Helical" evidence="8">
    <location>
        <begin position="274"/>
        <end position="301"/>
    </location>
</feature>
<dbReference type="PANTHER" id="PTHR48022:SF28">
    <property type="entry name" value="MAJOR FACILITATOR SUPERFAMILY (MFS) PROFILE DOMAIN-CONTAINING PROTEIN-RELATED"/>
    <property type="match status" value="1"/>
</dbReference>
<name>A0A0D2DTE3_9EURO</name>
<dbReference type="InterPro" id="IPR005828">
    <property type="entry name" value="MFS_sugar_transport-like"/>
</dbReference>
<dbReference type="PANTHER" id="PTHR48022">
    <property type="entry name" value="PLASTIDIC GLUCOSE TRANSPORTER 4"/>
    <property type="match status" value="1"/>
</dbReference>
<reference evidence="10 11" key="1">
    <citation type="submission" date="2015-01" db="EMBL/GenBank/DDBJ databases">
        <title>The Genome Sequence of Capronia semiimmersa CBS27337.</title>
        <authorList>
            <consortium name="The Broad Institute Genomics Platform"/>
            <person name="Cuomo C."/>
            <person name="de Hoog S."/>
            <person name="Gorbushina A."/>
            <person name="Stielow B."/>
            <person name="Teixiera M."/>
            <person name="Abouelleil A."/>
            <person name="Chapman S.B."/>
            <person name="Priest M."/>
            <person name="Young S.K."/>
            <person name="Wortman J."/>
            <person name="Nusbaum C."/>
            <person name="Birren B."/>
        </authorList>
    </citation>
    <scope>NUCLEOTIDE SEQUENCE [LARGE SCALE GENOMIC DNA]</scope>
    <source>
        <strain evidence="10 11">CBS 27337</strain>
    </source>
</reference>
<dbReference type="InterPro" id="IPR036259">
    <property type="entry name" value="MFS_trans_sf"/>
</dbReference>
<evidence type="ECO:0000313" key="10">
    <source>
        <dbReference type="EMBL" id="KIW65402.1"/>
    </source>
</evidence>
<dbReference type="InterPro" id="IPR003663">
    <property type="entry name" value="Sugar/inositol_transpt"/>
</dbReference>
<feature type="transmembrane region" description="Helical" evidence="8">
    <location>
        <begin position="151"/>
        <end position="169"/>
    </location>
</feature>
<proteinExistence type="inferred from homology"/>
<evidence type="ECO:0000256" key="8">
    <source>
        <dbReference type="SAM" id="Phobius"/>
    </source>
</evidence>
<evidence type="ECO:0000256" key="2">
    <source>
        <dbReference type="ARBA" id="ARBA00010992"/>
    </source>
</evidence>
<dbReference type="Gene3D" id="1.20.1250.20">
    <property type="entry name" value="MFS general substrate transporter like domains"/>
    <property type="match status" value="1"/>
</dbReference>
<dbReference type="PROSITE" id="PS50850">
    <property type="entry name" value="MFS"/>
    <property type="match status" value="1"/>
</dbReference>
<organism evidence="10 11">
    <name type="scientific">Phialophora macrospora</name>
    <dbReference type="NCBI Taxonomy" id="1851006"/>
    <lineage>
        <taxon>Eukaryota</taxon>
        <taxon>Fungi</taxon>
        <taxon>Dikarya</taxon>
        <taxon>Ascomycota</taxon>
        <taxon>Pezizomycotina</taxon>
        <taxon>Eurotiomycetes</taxon>
        <taxon>Chaetothyriomycetidae</taxon>
        <taxon>Chaetothyriales</taxon>
        <taxon>Herpotrichiellaceae</taxon>
        <taxon>Phialophora</taxon>
    </lineage>
</organism>
<dbReference type="InterPro" id="IPR020846">
    <property type="entry name" value="MFS_dom"/>
</dbReference>
<evidence type="ECO:0000256" key="1">
    <source>
        <dbReference type="ARBA" id="ARBA00004141"/>
    </source>
</evidence>
<gene>
    <name evidence="10" type="ORF">PV04_07665</name>
</gene>
<feature type="transmembrane region" description="Helical" evidence="8">
    <location>
        <begin position="369"/>
        <end position="392"/>
    </location>
</feature>
<keyword evidence="11" id="KW-1185">Reference proteome</keyword>
<evidence type="ECO:0000256" key="4">
    <source>
        <dbReference type="ARBA" id="ARBA00022692"/>
    </source>
</evidence>
<protein>
    <recommendedName>
        <fullName evidence="9">Major facilitator superfamily (MFS) profile domain-containing protein</fullName>
    </recommendedName>
</protein>
<evidence type="ECO:0000313" key="11">
    <source>
        <dbReference type="Proteomes" id="UP000054266"/>
    </source>
</evidence>
<feature type="region of interest" description="Disordered" evidence="7">
    <location>
        <begin position="504"/>
        <end position="532"/>
    </location>
</feature>
<feature type="transmembrane region" description="Helical" evidence="8">
    <location>
        <begin position="117"/>
        <end position="139"/>
    </location>
</feature>
<dbReference type="PRINTS" id="PR00171">
    <property type="entry name" value="SUGRTRNSPORT"/>
</dbReference>
<evidence type="ECO:0000259" key="9">
    <source>
        <dbReference type="PROSITE" id="PS50850"/>
    </source>
</evidence>
<dbReference type="Pfam" id="PF00083">
    <property type="entry name" value="Sugar_tr"/>
    <property type="match status" value="1"/>
</dbReference>
<dbReference type="AlphaFoldDB" id="A0A0D2DTE3"/>
<evidence type="ECO:0000256" key="5">
    <source>
        <dbReference type="ARBA" id="ARBA00022989"/>
    </source>
</evidence>
<feature type="compositionally biased region" description="Basic and acidic residues" evidence="7">
    <location>
        <begin position="506"/>
        <end position="532"/>
    </location>
</feature>
<dbReference type="InterPro" id="IPR050360">
    <property type="entry name" value="MFS_Sugar_Transporters"/>
</dbReference>
<feature type="transmembrane region" description="Helical" evidence="8">
    <location>
        <begin position="313"/>
        <end position="333"/>
    </location>
</feature>
<dbReference type="EMBL" id="KN846960">
    <property type="protein sequence ID" value="KIW65402.1"/>
    <property type="molecule type" value="Genomic_DNA"/>
</dbReference>
<dbReference type="GO" id="GO:0016020">
    <property type="term" value="C:membrane"/>
    <property type="evidence" value="ECO:0007669"/>
    <property type="project" value="UniProtKB-SubCell"/>
</dbReference>
<keyword evidence="6 8" id="KW-0472">Membrane</keyword>
<dbReference type="GO" id="GO:0005351">
    <property type="term" value="F:carbohydrate:proton symporter activity"/>
    <property type="evidence" value="ECO:0007669"/>
    <property type="project" value="TreeGrafter"/>
</dbReference>
<feature type="domain" description="Major facilitator superfamily (MFS) profile" evidence="9">
    <location>
        <begin position="21"/>
        <end position="458"/>
    </location>
</feature>
<accession>A0A0D2DTE3</accession>
<feature type="transmembrane region" description="Helical" evidence="8">
    <location>
        <begin position="435"/>
        <end position="454"/>
    </location>
</feature>
<keyword evidence="5 8" id="KW-1133">Transmembrane helix</keyword>
<evidence type="ECO:0000256" key="6">
    <source>
        <dbReference type="ARBA" id="ARBA00023136"/>
    </source>
</evidence>
<feature type="transmembrane region" description="Helical" evidence="8">
    <location>
        <begin position="181"/>
        <end position="204"/>
    </location>
</feature>
<keyword evidence="4 8" id="KW-0812">Transmembrane</keyword>
<feature type="transmembrane region" description="Helical" evidence="8">
    <location>
        <begin position="404"/>
        <end position="423"/>
    </location>
</feature>
<comment type="similarity">
    <text evidence="2">Belongs to the major facilitator superfamily. Sugar transporter (TC 2.A.1.1) family.</text>
</comment>
<dbReference type="Proteomes" id="UP000054266">
    <property type="component" value="Unassembled WGS sequence"/>
</dbReference>
<evidence type="ECO:0000256" key="3">
    <source>
        <dbReference type="ARBA" id="ARBA00022448"/>
    </source>
</evidence>
<feature type="transmembrane region" description="Helical" evidence="8">
    <location>
        <begin position="92"/>
        <end position="111"/>
    </location>
</feature>
<comment type="subcellular location">
    <subcellularLocation>
        <location evidence="1">Membrane</location>
        <topology evidence="1">Multi-pass membrane protein</topology>
    </subcellularLocation>
</comment>
<dbReference type="FunFam" id="1.20.1250.20:FF:000134">
    <property type="entry name" value="MFS sugar transporter protein"/>
    <property type="match status" value="1"/>
</dbReference>
<sequence length="532" mass="58641">MGRLYGGLATKLEGKWLQVCIGLSSAAAWLLVGYDQGVFGGLIATPQLLGDLKIDPQNADLQSTIVALYDIGPLLGAGVCASPLGRKFGRRVMIAIGCGWLILGASLQAAANNVGVMLAGRLIAGVGTGFTVTMVPIWISETSRARHRGTLITGQMSILLFGLVLAYWFDYGTTQNLTGSVQWRLPLAFQCAFCLICLSTMPFLPESPRFLYLNQKCEEADRIIARIYCVPEDSFIVREHRREVLEAIHIETVSKFKLKDLFWDSSPVNATWRVWIAVLLQFFQQMSGICLVAYYATYIFINNLSMSQHQAAITSGGMSLLFWGGTLIPVALVEIVGRRILLLVSVIGTGLSMIAFTVGLALFTDPSLTAAVVFVFLYEFFFGIGDGIAYLYAPEVIPLNRRHLGVSCATFMSWICTFIVVKAGPVGIQNCGWKIYLWFCICGIVQILFVWFCIKETKGLSLEEIDVLFAKPEHRAELEAKLRSVEHRNQDCDEKEAALEVEAVEEPQHEEVVDPSGSHDARVTEEKGPLGK</sequence>